<feature type="domain" description="DUF4283" evidence="1">
    <location>
        <begin position="62"/>
        <end position="139"/>
    </location>
</feature>
<name>A0A8T3BSS4_DENNO</name>
<keyword evidence="3" id="KW-1185">Reference proteome</keyword>
<dbReference type="PANTHER" id="PTHR31286">
    <property type="entry name" value="GLYCINE-RICH CELL WALL STRUCTURAL PROTEIN 1.8-LIKE"/>
    <property type="match status" value="1"/>
</dbReference>
<sequence>MVVSRVCDPGFLDGSFKSRSFVEALSGSSISVDFPELRKGFCRGLPSLWISEEEILALSVPFQFALVGFFPTRRPSLDAIRKFFFSLKLNAEFSVTVLDQSHILIKLSNDLDYSRVFSHRSYMVNNCYLKLTKWSPDLDVGVESPVIPIWVAFPSLRPHLFAPRILHALASMFGRPLKVDNSTSVGSRPSLARVLVEIDITKDPPDKIWLGSENSGYVQRVCFEEVPAYCVVCKRLGHFKGDCGNFSASLNVHKSCENVVKPVDEAQVASDLPDLGDRPLPVCGNSEILESLVTSNPSVVVYVVNVVNDVPSSRVGNCSVLSPDAAPFVPPVVTDVSDHGSPVVVPEVVFDAMNVVYSDCSPVMGVVNSNGGVQGLKDVDGGSDSVLPVAVVPAEIEKGREEVNLITNSLVVVPVSVVDSQVMANCVGNSSGLDIRNQNNCLVDSSDVESDSQSVESDNDFTLVRTSNVGSRGKFWGKGRRRR</sequence>
<dbReference type="InterPro" id="IPR025558">
    <property type="entry name" value="DUF4283"/>
</dbReference>
<proteinExistence type="predicted"/>
<organism evidence="2 3">
    <name type="scientific">Dendrobium nobile</name>
    <name type="common">Orchid</name>
    <dbReference type="NCBI Taxonomy" id="94219"/>
    <lineage>
        <taxon>Eukaryota</taxon>
        <taxon>Viridiplantae</taxon>
        <taxon>Streptophyta</taxon>
        <taxon>Embryophyta</taxon>
        <taxon>Tracheophyta</taxon>
        <taxon>Spermatophyta</taxon>
        <taxon>Magnoliopsida</taxon>
        <taxon>Liliopsida</taxon>
        <taxon>Asparagales</taxon>
        <taxon>Orchidaceae</taxon>
        <taxon>Epidendroideae</taxon>
        <taxon>Malaxideae</taxon>
        <taxon>Dendrobiinae</taxon>
        <taxon>Dendrobium</taxon>
    </lineage>
</organism>
<evidence type="ECO:0000313" key="2">
    <source>
        <dbReference type="EMBL" id="KAI0520288.1"/>
    </source>
</evidence>
<dbReference type="Pfam" id="PF14111">
    <property type="entry name" value="DUF4283"/>
    <property type="match status" value="1"/>
</dbReference>
<dbReference type="AlphaFoldDB" id="A0A8T3BSS4"/>
<dbReference type="PANTHER" id="PTHR31286:SF179">
    <property type="entry name" value="RNASE H TYPE-1 DOMAIN-CONTAINING PROTEIN"/>
    <property type="match status" value="1"/>
</dbReference>
<comment type="caution">
    <text evidence="2">The sequence shown here is derived from an EMBL/GenBank/DDBJ whole genome shotgun (WGS) entry which is preliminary data.</text>
</comment>
<protein>
    <recommendedName>
        <fullName evidence="1">DUF4283 domain-containing protein</fullName>
    </recommendedName>
</protein>
<evidence type="ECO:0000259" key="1">
    <source>
        <dbReference type="Pfam" id="PF14111"/>
    </source>
</evidence>
<evidence type="ECO:0000313" key="3">
    <source>
        <dbReference type="Proteomes" id="UP000829196"/>
    </source>
</evidence>
<dbReference type="Proteomes" id="UP000829196">
    <property type="component" value="Unassembled WGS sequence"/>
</dbReference>
<accession>A0A8T3BSS4</accession>
<dbReference type="InterPro" id="IPR040256">
    <property type="entry name" value="At4g02000-like"/>
</dbReference>
<dbReference type="EMBL" id="JAGYWB010000006">
    <property type="protein sequence ID" value="KAI0520288.1"/>
    <property type="molecule type" value="Genomic_DNA"/>
</dbReference>
<dbReference type="OrthoDB" id="992106at2759"/>
<gene>
    <name evidence="2" type="ORF">KFK09_007760</name>
</gene>
<reference evidence="2" key="1">
    <citation type="journal article" date="2022" name="Front. Genet.">
        <title>Chromosome-Scale Assembly of the Dendrobium nobile Genome Provides Insights Into the Molecular Mechanism of the Biosynthesis of the Medicinal Active Ingredient of Dendrobium.</title>
        <authorList>
            <person name="Xu Q."/>
            <person name="Niu S.-C."/>
            <person name="Li K.-L."/>
            <person name="Zheng P.-J."/>
            <person name="Zhang X.-J."/>
            <person name="Jia Y."/>
            <person name="Liu Y."/>
            <person name="Niu Y.-X."/>
            <person name="Yu L.-H."/>
            <person name="Chen D.-F."/>
            <person name="Zhang G.-Q."/>
        </authorList>
    </citation>
    <scope>NUCLEOTIDE SEQUENCE</scope>
    <source>
        <tissue evidence="2">Leaf</tissue>
    </source>
</reference>